<dbReference type="OrthoDB" id="361940at2"/>
<evidence type="ECO:0000256" key="8">
    <source>
        <dbReference type="PIRSR" id="PIRSR001123-2"/>
    </source>
</evidence>
<accession>A0A4Z0F6Z6</accession>
<evidence type="ECO:0000256" key="2">
    <source>
        <dbReference type="ARBA" id="ARBA00022438"/>
    </source>
</evidence>
<evidence type="ECO:0000256" key="5">
    <source>
        <dbReference type="ARBA" id="ARBA00022801"/>
    </source>
</evidence>
<gene>
    <name evidence="9" type="ORF">E4680_12605</name>
</gene>
<evidence type="ECO:0000256" key="7">
    <source>
        <dbReference type="PIRSR" id="PIRSR001123-1"/>
    </source>
</evidence>
<dbReference type="NCBIfam" id="TIGR03106">
    <property type="entry name" value="trio_M42_hydro"/>
    <property type="match status" value="1"/>
</dbReference>
<proteinExistence type="inferred from homology"/>
<sequence>MAPRPEPMGASEAIDPDYLRQRLLDMLAIPSPTGFTNELSRYVCRELAALGVDYQLTRRGTIIAHIPGEDRAVTRAAVNHIDTIGAVVSELKPNGRLGLMPVGTWSSRFAEGGRVSVFARNRVYRGQVLPLLASGHAFNERIDTLPVAWNQIEVRLNEPCRTKADLVDLGLRSGDFVAFDADPEISDSGYISSRHLDNKAGASALLAALKAIGESGRRPAIDFQAIFTITEEVGTGAGSSLSSEVVEFVGIDIGPVAPGQNARETGVTLCAQDTSGPFDYHMLRKLRRLCREHDIAHQIDVFRYYYSDANSAVKAGHDVRDALITFGTDATHGYERTHLSSLSSIAELLFVYAFSQPIGLPRPYSAAPVPVVS</sequence>
<keyword evidence="2" id="KW-0031">Aminopeptidase</keyword>
<dbReference type="Pfam" id="PF05343">
    <property type="entry name" value="Peptidase_M42"/>
    <property type="match status" value="1"/>
</dbReference>
<comment type="caution">
    <text evidence="9">The sequence shown here is derived from an EMBL/GenBank/DDBJ whole genome shotgun (WGS) entry which is preliminary data.</text>
</comment>
<keyword evidence="5" id="KW-0378">Hydrolase</keyword>
<dbReference type="InterPro" id="IPR051464">
    <property type="entry name" value="Peptidase_M42_aminopept"/>
</dbReference>
<dbReference type="Gene3D" id="2.40.30.40">
    <property type="entry name" value="Peptidase M42, domain 2"/>
    <property type="match status" value="1"/>
</dbReference>
<keyword evidence="4 8" id="KW-0479">Metal-binding</keyword>
<comment type="similarity">
    <text evidence="1 6">Belongs to the peptidase M42 family.</text>
</comment>
<dbReference type="InterPro" id="IPR023367">
    <property type="entry name" value="Peptidase_M42_dom2"/>
</dbReference>
<reference evidence="9 10" key="1">
    <citation type="journal article" date="2019" name="ISME J.">
        <title>Candidatus Macondimonas diazotrophica, a novel gammaproteobacterial genus dominating crude-oil-contaminated coastal sediments.</title>
        <authorList>
            <person name="Karthikeyan S."/>
            <person name="Konstantinidis K."/>
        </authorList>
    </citation>
    <scope>NUCLEOTIDE SEQUENCE [LARGE SCALE GENOMIC DNA]</scope>
    <source>
        <strain evidence="9 10">KTK01</strain>
    </source>
</reference>
<feature type="binding site" evidence="8">
    <location>
        <position position="232"/>
    </location>
    <ligand>
        <name>Zn(2+)</name>
        <dbReference type="ChEBI" id="CHEBI:29105"/>
        <label>2</label>
    </ligand>
</feature>
<dbReference type="GO" id="GO:0004177">
    <property type="term" value="F:aminopeptidase activity"/>
    <property type="evidence" value="ECO:0007669"/>
    <property type="project" value="UniProtKB-UniRule"/>
</dbReference>
<evidence type="ECO:0000256" key="1">
    <source>
        <dbReference type="ARBA" id="ARBA00006272"/>
    </source>
</evidence>
<keyword evidence="3" id="KW-0645">Protease</keyword>
<feature type="active site" description="Proton acceptor" evidence="7">
    <location>
        <position position="231"/>
    </location>
</feature>
<dbReference type="GO" id="GO:0006508">
    <property type="term" value="P:proteolysis"/>
    <property type="evidence" value="ECO:0007669"/>
    <property type="project" value="UniProtKB-KW"/>
</dbReference>
<dbReference type="Gene3D" id="3.40.630.10">
    <property type="entry name" value="Zn peptidases"/>
    <property type="match status" value="1"/>
</dbReference>
<dbReference type="GO" id="GO:0046872">
    <property type="term" value="F:metal ion binding"/>
    <property type="evidence" value="ECO:0007669"/>
    <property type="project" value="UniProtKB-UniRule"/>
</dbReference>
<evidence type="ECO:0000313" key="10">
    <source>
        <dbReference type="Proteomes" id="UP000297890"/>
    </source>
</evidence>
<dbReference type="PIRSF" id="PIRSF001123">
    <property type="entry name" value="PepA_GA"/>
    <property type="match status" value="1"/>
</dbReference>
<dbReference type="AlphaFoldDB" id="A0A4Z0F6Z6"/>
<evidence type="ECO:0000313" key="9">
    <source>
        <dbReference type="EMBL" id="TFZ81411.1"/>
    </source>
</evidence>
<evidence type="ECO:0000256" key="4">
    <source>
        <dbReference type="ARBA" id="ARBA00022723"/>
    </source>
</evidence>
<comment type="cofactor">
    <cofactor evidence="8">
        <name>a divalent metal cation</name>
        <dbReference type="ChEBI" id="CHEBI:60240"/>
    </cofactor>
    <text evidence="8">Binds 2 divalent metal cations per subunit.</text>
</comment>
<feature type="binding site" evidence="8">
    <location>
        <position position="252"/>
    </location>
    <ligand>
        <name>Zn(2+)</name>
        <dbReference type="ChEBI" id="CHEBI:29105"/>
        <label>1</label>
    </ligand>
</feature>
<dbReference type="InterPro" id="IPR017537">
    <property type="entry name" value="Peptidase_M42_hydrolase"/>
</dbReference>
<organism evidence="9 10">
    <name type="scientific">Candidatus Macondimonas diazotrophica</name>
    <dbReference type="NCBI Taxonomy" id="2305248"/>
    <lineage>
        <taxon>Bacteria</taxon>
        <taxon>Pseudomonadati</taxon>
        <taxon>Pseudomonadota</taxon>
        <taxon>Gammaproteobacteria</taxon>
        <taxon>Chromatiales</taxon>
        <taxon>Ectothiorhodospiraceae</taxon>
        <taxon>Candidatus Macondimonas</taxon>
    </lineage>
</organism>
<dbReference type="PANTHER" id="PTHR32481">
    <property type="entry name" value="AMINOPEPTIDASE"/>
    <property type="match status" value="1"/>
</dbReference>
<feature type="binding site" evidence="8">
    <location>
        <position position="80"/>
    </location>
    <ligand>
        <name>Zn(2+)</name>
        <dbReference type="ChEBI" id="CHEBI:29105"/>
        <label>1</label>
    </ligand>
</feature>
<dbReference type="Proteomes" id="UP000297890">
    <property type="component" value="Unassembled WGS sequence"/>
</dbReference>
<feature type="binding site" evidence="8">
    <location>
        <position position="197"/>
    </location>
    <ligand>
        <name>Zn(2+)</name>
        <dbReference type="ChEBI" id="CHEBI:29105"/>
        <label>1</label>
    </ligand>
</feature>
<dbReference type="SUPFAM" id="SSF53187">
    <property type="entry name" value="Zn-dependent exopeptidases"/>
    <property type="match status" value="1"/>
</dbReference>
<dbReference type="SUPFAM" id="SSF101821">
    <property type="entry name" value="Aminopeptidase/glucanase lid domain"/>
    <property type="match status" value="1"/>
</dbReference>
<protein>
    <submittedName>
        <fullName evidence="9">Osmoprotectant NAGGN system M42 family peptidase</fullName>
    </submittedName>
</protein>
<keyword evidence="10" id="KW-1185">Reference proteome</keyword>
<dbReference type="PANTHER" id="PTHR32481:SF7">
    <property type="entry name" value="AMINOPEPTIDASE YHFE-RELATED"/>
    <property type="match status" value="1"/>
</dbReference>
<dbReference type="InterPro" id="IPR008007">
    <property type="entry name" value="Peptidase_M42"/>
</dbReference>
<evidence type="ECO:0000256" key="6">
    <source>
        <dbReference type="PIRNR" id="PIRNR001123"/>
    </source>
</evidence>
<dbReference type="CDD" id="cd05657">
    <property type="entry name" value="M42_glucanase_like"/>
    <property type="match status" value="1"/>
</dbReference>
<feature type="binding site" evidence="8">
    <location>
        <position position="197"/>
    </location>
    <ligand>
        <name>Zn(2+)</name>
        <dbReference type="ChEBI" id="CHEBI:29105"/>
        <label>2</label>
    </ligand>
</feature>
<evidence type="ECO:0000256" key="3">
    <source>
        <dbReference type="ARBA" id="ARBA00022670"/>
    </source>
</evidence>
<dbReference type="EMBL" id="SRIO01000024">
    <property type="protein sequence ID" value="TFZ81411.1"/>
    <property type="molecule type" value="Genomic_DNA"/>
</dbReference>
<name>A0A4Z0F6Z6_9GAMM</name>